<sequence>MARQRAQSILPNASHEAAVSRGRAKKDDAEEQAANTDSQQVLAVPRFLQQPKGDDKEIKQFCQQVAADQRELKGLLRQRLKDASDEEAKRREEIASVLAQALSSPNQRAPNDVSPTLPNTKISMNATIEIASKLNKKCQTLISDYEEFEAMITQMAGEQKNSVTDTWTQDVKDTEEKLTLEYKLAIKKVEKMLGGHAEEDENGPGKGEDSGKVYELHKCLKYAERGVKRMVKGLPKEEME</sequence>
<evidence type="ECO:0000313" key="2">
    <source>
        <dbReference type="EMBL" id="KAF1956923.1"/>
    </source>
</evidence>
<gene>
    <name evidence="2" type="ORF">CC80DRAFT_471228</name>
</gene>
<accession>A0A6A5TVI1</accession>
<feature type="compositionally biased region" description="Polar residues" evidence="1">
    <location>
        <begin position="1"/>
        <end position="11"/>
    </location>
</feature>
<organism evidence="2 3">
    <name type="scientific">Byssothecium circinans</name>
    <dbReference type="NCBI Taxonomy" id="147558"/>
    <lineage>
        <taxon>Eukaryota</taxon>
        <taxon>Fungi</taxon>
        <taxon>Dikarya</taxon>
        <taxon>Ascomycota</taxon>
        <taxon>Pezizomycotina</taxon>
        <taxon>Dothideomycetes</taxon>
        <taxon>Pleosporomycetidae</taxon>
        <taxon>Pleosporales</taxon>
        <taxon>Massarineae</taxon>
        <taxon>Massarinaceae</taxon>
        <taxon>Byssothecium</taxon>
    </lineage>
</organism>
<reference evidence="2" key="1">
    <citation type="journal article" date="2020" name="Stud. Mycol.">
        <title>101 Dothideomycetes genomes: a test case for predicting lifestyles and emergence of pathogens.</title>
        <authorList>
            <person name="Haridas S."/>
            <person name="Albert R."/>
            <person name="Binder M."/>
            <person name="Bloem J."/>
            <person name="Labutti K."/>
            <person name="Salamov A."/>
            <person name="Andreopoulos B."/>
            <person name="Baker S."/>
            <person name="Barry K."/>
            <person name="Bills G."/>
            <person name="Bluhm B."/>
            <person name="Cannon C."/>
            <person name="Castanera R."/>
            <person name="Culley D."/>
            <person name="Daum C."/>
            <person name="Ezra D."/>
            <person name="Gonzalez J."/>
            <person name="Henrissat B."/>
            <person name="Kuo A."/>
            <person name="Liang C."/>
            <person name="Lipzen A."/>
            <person name="Lutzoni F."/>
            <person name="Magnuson J."/>
            <person name="Mondo S."/>
            <person name="Nolan M."/>
            <person name="Ohm R."/>
            <person name="Pangilinan J."/>
            <person name="Park H.-J."/>
            <person name="Ramirez L."/>
            <person name="Alfaro M."/>
            <person name="Sun H."/>
            <person name="Tritt A."/>
            <person name="Yoshinaga Y."/>
            <person name="Zwiers L.-H."/>
            <person name="Turgeon B."/>
            <person name="Goodwin S."/>
            <person name="Spatafora J."/>
            <person name="Crous P."/>
            <person name="Grigoriev I."/>
        </authorList>
    </citation>
    <scope>NUCLEOTIDE SEQUENCE</scope>
    <source>
        <strain evidence="2">CBS 675.92</strain>
    </source>
</reference>
<evidence type="ECO:0000256" key="1">
    <source>
        <dbReference type="SAM" id="MobiDB-lite"/>
    </source>
</evidence>
<dbReference type="EMBL" id="ML976990">
    <property type="protein sequence ID" value="KAF1956923.1"/>
    <property type="molecule type" value="Genomic_DNA"/>
</dbReference>
<proteinExistence type="predicted"/>
<dbReference type="OrthoDB" id="3934814at2759"/>
<feature type="region of interest" description="Disordered" evidence="1">
    <location>
        <begin position="1"/>
        <end position="40"/>
    </location>
</feature>
<dbReference type="AlphaFoldDB" id="A0A6A5TVI1"/>
<name>A0A6A5TVI1_9PLEO</name>
<evidence type="ECO:0000313" key="3">
    <source>
        <dbReference type="Proteomes" id="UP000800035"/>
    </source>
</evidence>
<protein>
    <submittedName>
        <fullName evidence="2">Uncharacterized protein</fullName>
    </submittedName>
</protein>
<dbReference type="Proteomes" id="UP000800035">
    <property type="component" value="Unassembled WGS sequence"/>
</dbReference>
<keyword evidence="3" id="KW-1185">Reference proteome</keyword>